<accession>A0A0C3BMH3</accession>
<dbReference type="Pfam" id="PF02656">
    <property type="entry name" value="DUF202"/>
    <property type="match status" value="1"/>
</dbReference>
<reference evidence="10" key="2">
    <citation type="submission" date="2015-01" db="EMBL/GenBank/DDBJ databases">
        <title>Evolutionary Origins and Diversification of the Mycorrhizal Mutualists.</title>
        <authorList>
            <consortium name="DOE Joint Genome Institute"/>
            <consortium name="Mycorrhizal Genomics Consortium"/>
            <person name="Kohler A."/>
            <person name="Kuo A."/>
            <person name="Nagy L.G."/>
            <person name="Floudas D."/>
            <person name="Copeland A."/>
            <person name="Barry K.W."/>
            <person name="Cichocki N."/>
            <person name="Veneault-Fourrey C."/>
            <person name="LaButti K."/>
            <person name="Lindquist E.A."/>
            <person name="Lipzen A."/>
            <person name="Lundell T."/>
            <person name="Morin E."/>
            <person name="Murat C."/>
            <person name="Riley R."/>
            <person name="Ohm R."/>
            <person name="Sun H."/>
            <person name="Tunlid A."/>
            <person name="Henrissat B."/>
            <person name="Grigoriev I.V."/>
            <person name="Hibbett D.S."/>
            <person name="Martin F."/>
        </authorList>
    </citation>
    <scope>NUCLEOTIDE SEQUENCE [LARGE SCALE GENOMIC DNA]</scope>
    <source>
        <strain evidence="10">h7</strain>
    </source>
</reference>
<proteinExistence type="predicted"/>
<evidence type="ECO:0000313" key="10">
    <source>
        <dbReference type="Proteomes" id="UP000053424"/>
    </source>
</evidence>
<dbReference type="HOGENOM" id="CLU_053359_3_1_1"/>
<evidence type="ECO:0000256" key="6">
    <source>
        <dbReference type="SAM" id="MobiDB-lite"/>
    </source>
</evidence>
<feature type="domain" description="DUF202" evidence="8">
    <location>
        <begin position="175"/>
        <end position="247"/>
    </location>
</feature>
<dbReference type="InterPro" id="IPR003807">
    <property type="entry name" value="DUF202"/>
</dbReference>
<feature type="transmembrane region" description="Helical" evidence="7">
    <location>
        <begin position="225"/>
        <end position="246"/>
    </location>
</feature>
<protein>
    <recommendedName>
        <fullName evidence="8">DUF202 domain-containing protein</fullName>
    </recommendedName>
</protein>
<evidence type="ECO:0000256" key="2">
    <source>
        <dbReference type="ARBA" id="ARBA00022475"/>
    </source>
</evidence>
<evidence type="ECO:0000256" key="7">
    <source>
        <dbReference type="SAM" id="Phobius"/>
    </source>
</evidence>
<evidence type="ECO:0000313" key="9">
    <source>
        <dbReference type="EMBL" id="KIM37895.1"/>
    </source>
</evidence>
<keyword evidence="3 7" id="KW-0812">Transmembrane</keyword>
<feature type="transmembrane region" description="Helical" evidence="7">
    <location>
        <begin position="184"/>
        <end position="205"/>
    </location>
</feature>
<evidence type="ECO:0000256" key="4">
    <source>
        <dbReference type="ARBA" id="ARBA00022989"/>
    </source>
</evidence>
<feature type="transmembrane region" description="Helical" evidence="7">
    <location>
        <begin position="258"/>
        <end position="283"/>
    </location>
</feature>
<keyword evidence="10" id="KW-1185">Reference proteome</keyword>
<dbReference type="PANTHER" id="PTHR34187:SF2">
    <property type="entry name" value="DUF202 DOMAIN-CONTAINING PROTEIN"/>
    <property type="match status" value="1"/>
</dbReference>
<keyword evidence="4 7" id="KW-1133">Transmembrane helix</keyword>
<evidence type="ECO:0000256" key="5">
    <source>
        <dbReference type="ARBA" id="ARBA00023136"/>
    </source>
</evidence>
<name>A0A0C3BMH3_HEBCY</name>
<feature type="compositionally biased region" description="Polar residues" evidence="6">
    <location>
        <begin position="63"/>
        <end position="73"/>
    </location>
</feature>
<dbReference type="EMBL" id="KN831794">
    <property type="protein sequence ID" value="KIM37895.1"/>
    <property type="molecule type" value="Genomic_DNA"/>
</dbReference>
<keyword evidence="5 7" id="KW-0472">Membrane</keyword>
<feature type="region of interest" description="Disordered" evidence="6">
    <location>
        <begin position="39"/>
        <end position="73"/>
    </location>
</feature>
<sequence>MFITAICYLQACWSSTTICGLRKKNGQLPMQVVDHITQDRSSAWPSRSSPPYPTESTPLLAGASSNTSLSKAPSTGVFTAWTNATQNLIVPGKPHPIQHLQKAPTIRSLASHEWVMDSQNHRHSNSGQVSPPSRRLPDARPPSPVSIASLDNIPPGPTDRPTETISQSPSSIVARDHLASERTFLAYVRTSLAIVSAGVALVQFVSAAMNRNPEAHWLHAYIRPLGSTTVIIGLTVLLIGAARYFLIQSALTNGYFPVARLAIGFIAIVLSALMTLTFGILLAGKIRGIK</sequence>
<evidence type="ECO:0000256" key="3">
    <source>
        <dbReference type="ARBA" id="ARBA00022692"/>
    </source>
</evidence>
<dbReference type="OrthoDB" id="199599at2759"/>
<dbReference type="Proteomes" id="UP000053424">
    <property type="component" value="Unassembled WGS sequence"/>
</dbReference>
<evidence type="ECO:0000259" key="8">
    <source>
        <dbReference type="Pfam" id="PF02656"/>
    </source>
</evidence>
<dbReference type="GO" id="GO:0005886">
    <property type="term" value="C:plasma membrane"/>
    <property type="evidence" value="ECO:0007669"/>
    <property type="project" value="UniProtKB-SubCell"/>
</dbReference>
<gene>
    <name evidence="9" type="ORF">M413DRAFT_13086</name>
</gene>
<reference evidence="9 10" key="1">
    <citation type="submission" date="2014-04" db="EMBL/GenBank/DDBJ databases">
        <authorList>
            <consortium name="DOE Joint Genome Institute"/>
            <person name="Kuo A."/>
            <person name="Gay G."/>
            <person name="Dore J."/>
            <person name="Kohler A."/>
            <person name="Nagy L.G."/>
            <person name="Floudas D."/>
            <person name="Copeland A."/>
            <person name="Barry K.W."/>
            <person name="Cichocki N."/>
            <person name="Veneault-Fourrey C."/>
            <person name="LaButti K."/>
            <person name="Lindquist E.A."/>
            <person name="Lipzen A."/>
            <person name="Lundell T."/>
            <person name="Morin E."/>
            <person name="Murat C."/>
            <person name="Sun H."/>
            <person name="Tunlid A."/>
            <person name="Henrissat B."/>
            <person name="Grigoriev I.V."/>
            <person name="Hibbett D.S."/>
            <person name="Martin F."/>
            <person name="Nordberg H.P."/>
            <person name="Cantor M.N."/>
            <person name="Hua S.X."/>
        </authorList>
    </citation>
    <scope>NUCLEOTIDE SEQUENCE [LARGE SCALE GENOMIC DNA]</scope>
    <source>
        <strain evidence="10">h7</strain>
    </source>
</reference>
<feature type="region of interest" description="Disordered" evidence="6">
    <location>
        <begin position="117"/>
        <end position="170"/>
    </location>
</feature>
<dbReference type="InterPro" id="IPR052053">
    <property type="entry name" value="IM_YidH-like"/>
</dbReference>
<dbReference type="PANTHER" id="PTHR34187">
    <property type="entry name" value="FGR18P"/>
    <property type="match status" value="1"/>
</dbReference>
<dbReference type="AlphaFoldDB" id="A0A0C3BMH3"/>
<keyword evidence="2" id="KW-1003">Cell membrane</keyword>
<evidence type="ECO:0000256" key="1">
    <source>
        <dbReference type="ARBA" id="ARBA00004651"/>
    </source>
</evidence>
<organism evidence="9 10">
    <name type="scientific">Hebeloma cylindrosporum</name>
    <dbReference type="NCBI Taxonomy" id="76867"/>
    <lineage>
        <taxon>Eukaryota</taxon>
        <taxon>Fungi</taxon>
        <taxon>Dikarya</taxon>
        <taxon>Basidiomycota</taxon>
        <taxon>Agaricomycotina</taxon>
        <taxon>Agaricomycetes</taxon>
        <taxon>Agaricomycetidae</taxon>
        <taxon>Agaricales</taxon>
        <taxon>Agaricineae</taxon>
        <taxon>Hymenogastraceae</taxon>
        <taxon>Hebeloma</taxon>
    </lineage>
</organism>
<comment type="subcellular location">
    <subcellularLocation>
        <location evidence="1">Cell membrane</location>
        <topology evidence="1">Multi-pass membrane protein</topology>
    </subcellularLocation>
</comment>